<dbReference type="EMBL" id="MHQB01000023">
    <property type="protein sequence ID" value="OGZ94026.1"/>
    <property type="molecule type" value="Genomic_DNA"/>
</dbReference>
<keyword evidence="1" id="KW-0472">Membrane</keyword>
<protein>
    <submittedName>
        <fullName evidence="2">Uncharacterized protein</fullName>
    </submittedName>
</protein>
<accession>A0A1G2K3P0</accession>
<evidence type="ECO:0000313" key="3">
    <source>
        <dbReference type="Proteomes" id="UP000177392"/>
    </source>
</evidence>
<name>A0A1G2K3P0_9BACT</name>
<feature type="transmembrane region" description="Helical" evidence="1">
    <location>
        <begin position="83"/>
        <end position="108"/>
    </location>
</feature>
<reference evidence="2 3" key="1">
    <citation type="journal article" date="2016" name="Nat. Commun.">
        <title>Thousands of microbial genomes shed light on interconnected biogeochemical processes in an aquifer system.</title>
        <authorList>
            <person name="Anantharaman K."/>
            <person name="Brown C.T."/>
            <person name="Hug L.A."/>
            <person name="Sharon I."/>
            <person name="Castelle C.J."/>
            <person name="Probst A.J."/>
            <person name="Thomas B.C."/>
            <person name="Singh A."/>
            <person name="Wilkins M.J."/>
            <person name="Karaoz U."/>
            <person name="Brodie E.L."/>
            <person name="Williams K.H."/>
            <person name="Hubbard S.S."/>
            <person name="Banfield J.F."/>
        </authorList>
    </citation>
    <scope>NUCLEOTIDE SEQUENCE [LARGE SCALE GENOMIC DNA]</scope>
</reference>
<comment type="caution">
    <text evidence="2">The sequence shown here is derived from an EMBL/GenBank/DDBJ whole genome shotgun (WGS) entry which is preliminary data.</text>
</comment>
<dbReference type="Pfam" id="PF18895">
    <property type="entry name" value="T4SS_pilin"/>
    <property type="match status" value="1"/>
</dbReference>
<dbReference type="InterPro" id="IPR043993">
    <property type="entry name" value="T4SS_pilin"/>
</dbReference>
<evidence type="ECO:0000256" key="1">
    <source>
        <dbReference type="SAM" id="Phobius"/>
    </source>
</evidence>
<keyword evidence="1" id="KW-0812">Transmembrane</keyword>
<dbReference type="Proteomes" id="UP000177392">
    <property type="component" value="Unassembled WGS sequence"/>
</dbReference>
<proteinExistence type="predicted"/>
<dbReference type="AlphaFoldDB" id="A0A1G2K3P0"/>
<organism evidence="2 3">
    <name type="scientific">Candidatus Sungbacteria bacterium GWC2_49_10</name>
    <dbReference type="NCBI Taxonomy" id="1802263"/>
    <lineage>
        <taxon>Bacteria</taxon>
        <taxon>Candidatus Sungiibacteriota</taxon>
    </lineage>
</organism>
<feature type="transmembrane region" description="Helical" evidence="1">
    <location>
        <begin position="47"/>
        <end position="67"/>
    </location>
</feature>
<gene>
    <name evidence="2" type="ORF">A2131_02530</name>
</gene>
<keyword evidence="1" id="KW-1133">Transmembrane helix</keyword>
<evidence type="ECO:0000313" key="2">
    <source>
        <dbReference type="EMBL" id="OGZ94026.1"/>
    </source>
</evidence>
<sequence length="111" mass="11802">MWKIALFSGVFFAMIALSADTVALEIKNPITSPTLQDLIVKLSEGLLKIVFILAPVFIIISGFRFLIASSTGNQAGLTMAKKLFMWTLAGTAIIVGASVIATVIVNFAKGL</sequence>